<dbReference type="EMBL" id="CP067089">
    <property type="protein sequence ID" value="QQO07398.1"/>
    <property type="molecule type" value="Genomic_DNA"/>
</dbReference>
<dbReference type="Proteomes" id="UP000595917">
    <property type="component" value="Chromosome"/>
</dbReference>
<sequence>MKRYIALYFAVITIPLLLGLAAWQSIEYTKVEKELVRLEEDQRQWIESNKRLIAGIAVLSSSERIEHLARHDLGLVKKEPESVLQIRIEGRGNIDG</sequence>
<protein>
    <submittedName>
        <fullName evidence="1">Septum formation initiator family protein</fullName>
    </submittedName>
</protein>
<dbReference type="KEGG" id="bhc:JFL75_10525"/>
<accession>A0A7T8B9P1</accession>
<organism evidence="1 2">
    <name type="scientific">Breznakiella homolactica</name>
    <dbReference type="NCBI Taxonomy" id="2798577"/>
    <lineage>
        <taxon>Bacteria</taxon>
        <taxon>Pseudomonadati</taxon>
        <taxon>Spirochaetota</taxon>
        <taxon>Spirochaetia</taxon>
        <taxon>Spirochaetales</taxon>
        <taxon>Breznakiellaceae</taxon>
        <taxon>Breznakiella</taxon>
    </lineage>
</organism>
<name>A0A7T8B9P1_9SPIR</name>
<dbReference type="AlphaFoldDB" id="A0A7T8B9P1"/>
<proteinExistence type="predicted"/>
<keyword evidence="2" id="KW-1185">Reference proteome</keyword>
<evidence type="ECO:0000313" key="1">
    <source>
        <dbReference type="EMBL" id="QQO07398.1"/>
    </source>
</evidence>
<dbReference type="RefSeq" id="WP_215624703.1">
    <property type="nucleotide sequence ID" value="NZ_CP067089.2"/>
</dbReference>
<reference evidence="1" key="1">
    <citation type="submission" date="2021-01" db="EMBL/GenBank/DDBJ databases">
        <title>Description of Breznakiella homolactica.</title>
        <authorList>
            <person name="Song Y."/>
            <person name="Brune A."/>
        </authorList>
    </citation>
    <scope>NUCLEOTIDE SEQUENCE</scope>
    <source>
        <strain evidence="1">RmG30</strain>
    </source>
</reference>
<gene>
    <name evidence="1" type="ORF">JFL75_10525</name>
</gene>
<evidence type="ECO:0000313" key="2">
    <source>
        <dbReference type="Proteomes" id="UP000595917"/>
    </source>
</evidence>